<dbReference type="PANTHER" id="PTHR21064">
    <property type="entry name" value="AMINOGLYCOSIDE PHOSPHOTRANSFERASE DOMAIN-CONTAINING PROTEIN-RELATED"/>
    <property type="match status" value="1"/>
</dbReference>
<dbReference type="InterPro" id="IPR011009">
    <property type="entry name" value="Kinase-like_dom_sf"/>
</dbReference>
<organism evidence="2">
    <name type="scientific">marine metagenome</name>
    <dbReference type="NCBI Taxonomy" id="408172"/>
    <lineage>
        <taxon>unclassified sequences</taxon>
        <taxon>metagenomes</taxon>
        <taxon>ecological metagenomes</taxon>
    </lineage>
</organism>
<dbReference type="SUPFAM" id="SSF56112">
    <property type="entry name" value="Protein kinase-like (PK-like)"/>
    <property type="match status" value="1"/>
</dbReference>
<sequence>MFDKLIVFYNSNLPERICHNDAKLNNILFSSANKGLCMIDLDTIMKGYFHYDFGDAIRTIVNPASEEEKDLSKILFNKSLFKAFINGIKSNGEFLSSKELELLPLSTALMPFIHGLRALTDYLNGNIYYKVSYPKQNLIRSRNLFTFSKLALKHQDFMKKTIKEL</sequence>
<protein>
    <recommendedName>
        <fullName evidence="1">Aminoglycoside phosphotransferase domain-containing protein</fullName>
    </recommendedName>
</protein>
<reference evidence="2" key="1">
    <citation type="submission" date="2018-05" db="EMBL/GenBank/DDBJ databases">
        <authorList>
            <person name="Lanie J.A."/>
            <person name="Ng W.-L."/>
            <person name="Kazmierczak K.M."/>
            <person name="Andrzejewski T.M."/>
            <person name="Davidsen T.M."/>
            <person name="Wayne K.J."/>
            <person name="Tettelin H."/>
            <person name="Glass J.I."/>
            <person name="Rusch D."/>
            <person name="Podicherti R."/>
            <person name="Tsui H.-C.T."/>
            <person name="Winkler M.E."/>
        </authorList>
    </citation>
    <scope>NUCLEOTIDE SEQUENCE</scope>
</reference>
<dbReference type="Pfam" id="PF01636">
    <property type="entry name" value="APH"/>
    <property type="match status" value="1"/>
</dbReference>
<feature type="domain" description="Aminoglycoside phosphotransferase" evidence="1">
    <location>
        <begin position="12"/>
        <end position="67"/>
    </location>
</feature>
<dbReference type="Gene3D" id="3.90.1200.10">
    <property type="match status" value="1"/>
</dbReference>
<dbReference type="EMBL" id="UINC01187869">
    <property type="protein sequence ID" value="SVE00816.1"/>
    <property type="molecule type" value="Genomic_DNA"/>
</dbReference>
<proteinExistence type="predicted"/>
<evidence type="ECO:0000259" key="1">
    <source>
        <dbReference type="Pfam" id="PF01636"/>
    </source>
</evidence>
<dbReference type="InterPro" id="IPR050249">
    <property type="entry name" value="Pseudomonas-type_ThrB"/>
</dbReference>
<dbReference type="InterPro" id="IPR002575">
    <property type="entry name" value="Aminoglycoside_PTrfase"/>
</dbReference>
<evidence type="ECO:0000313" key="2">
    <source>
        <dbReference type="EMBL" id="SVE00816.1"/>
    </source>
</evidence>
<accession>A0A382ZYU1</accession>
<dbReference type="PANTHER" id="PTHR21064:SF5">
    <property type="entry name" value="SLR1880 PROTEIN"/>
    <property type="match status" value="1"/>
</dbReference>
<dbReference type="AlphaFoldDB" id="A0A382ZYU1"/>
<gene>
    <name evidence="2" type="ORF">METZ01_LOCUS453670</name>
</gene>
<name>A0A382ZYU1_9ZZZZ</name>